<dbReference type="Gene3D" id="3.40.50.11380">
    <property type="match status" value="1"/>
</dbReference>
<dbReference type="Pfam" id="PF13432">
    <property type="entry name" value="TPR_16"/>
    <property type="match status" value="1"/>
</dbReference>
<dbReference type="PANTHER" id="PTHR44835">
    <property type="entry name" value="UDP-N-ACETYLGLUCOSAMINE--PEPTIDE N-ACETYLGLUCOSAMINYLTRANSFERASE SPINDLY-RELATED"/>
    <property type="match status" value="1"/>
</dbReference>
<evidence type="ECO:0000313" key="11">
    <source>
        <dbReference type="Proteomes" id="UP000000784"/>
    </source>
</evidence>
<keyword evidence="11" id="KW-1185">Reference proteome</keyword>
<accession>A9BQ47</accession>
<reference evidence="11" key="2">
    <citation type="submission" date="2007-11" db="EMBL/GenBank/DDBJ databases">
        <title>Complete sequence of Delftia acidovorans DSM 14801 / SPH-1.</title>
        <authorList>
            <person name="Copeland A."/>
            <person name="Lucas S."/>
            <person name="Lapidus A."/>
            <person name="Barry K."/>
            <person name="Glavina del Rio T."/>
            <person name="Dalin E."/>
            <person name="Tice H."/>
            <person name="Pitluck S."/>
            <person name="Lowry S."/>
            <person name="Clum A."/>
            <person name="Schmutz J."/>
            <person name="Larimer F."/>
            <person name="Land M."/>
            <person name="Hauser L."/>
            <person name="Kyrpides N."/>
            <person name="Kim E."/>
            <person name="Schleheck D."/>
            <person name="Richardson P."/>
        </authorList>
    </citation>
    <scope>NUCLEOTIDE SEQUENCE [LARGE SCALE GENOMIC DNA]</scope>
    <source>
        <strain evidence="11">DSM 14801 / SPH-1</strain>
    </source>
</reference>
<dbReference type="STRING" id="398578.Daci_0616"/>
<dbReference type="Pfam" id="PF13844">
    <property type="entry name" value="Glyco_transf_41"/>
    <property type="match status" value="2"/>
</dbReference>
<evidence type="ECO:0000256" key="4">
    <source>
        <dbReference type="ARBA" id="ARBA00022676"/>
    </source>
</evidence>
<keyword evidence="6" id="KW-0677">Repeat</keyword>
<dbReference type="GO" id="GO:0097363">
    <property type="term" value="F:protein O-acetylglucosaminyltransferase activity"/>
    <property type="evidence" value="ECO:0007669"/>
    <property type="project" value="UniProtKB-EC"/>
</dbReference>
<evidence type="ECO:0000259" key="9">
    <source>
        <dbReference type="Pfam" id="PF13844"/>
    </source>
</evidence>
<dbReference type="eggNOG" id="COG0457">
    <property type="taxonomic scope" value="Bacteria"/>
</dbReference>
<dbReference type="EC" id="2.4.1.255" evidence="3"/>
<evidence type="ECO:0000256" key="2">
    <source>
        <dbReference type="ARBA" id="ARBA00005386"/>
    </source>
</evidence>
<dbReference type="CAZy" id="GT41">
    <property type="family name" value="Glycosyltransferase Family 41"/>
</dbReference>
<dbReference type="EMBL" id="CP000884">
    <property type="protein sequence ID" value="ABX33262.1"/>
    <property type="molecule type" value="Genomic_DNA"/>
</dbReference>
<evidence type="ECO:0000256" key="5">
    <source>
        <dbReference type="ARBA" id="ARBA00022679"/>
    </source>
</evidence>
<organism evidence="10 11">
    <name type="scientific">Delftia acidovorans (strain DSM 14801 / SPH-1)</name>
    <dbReference type="NCBI Taxonomy" id="398578"/>
    <lineage>
        <taxon>Bacteria</taxon>
        <taxon>Pseudomonadati</taxon>
        <taxon>Pseudomonadota</taxon>
        <taxon>Betaproteobacteria</taxon>
        <taxon>Burkholderiales</taxon>
        <taxon>Comamonadaceae</taxon>
        <taxon>Delftia</taxon>
    </lineage>
</organism>
<keyword evidence="5" id="KW-0808">Transferase</keyword>
<evidence type="ECO:0000256" key="7">
    <source>
        <dbReference type="ARBA" id="ARBA00022803"/>
    </source>
</evidence>
<dbReference type="Pfam" id="PF14559">
    <property type="entry name" value="TPR_19"/>
    <property type="match status" value="1"/>
</dbReference>
<keyword evidence="7 8" id="KW-0802">TPR repeat</keyword>
<feature type="domain" description="O-GlcNAc transferase C-terminal" evidence="9">
    <location>
        <begin position="586"/>
        <end position="740"/>
    </location>
</feature>
<feature type="repeat" description="TPR" evidence="8">
    <location>
        <begin position="402"/>
        <end position="435"/>
    </location>
</feature>
<dbReference type="PROSITE" id="PS50005">
    <property type="entry name" value="TPR"/>
    <property type="match status" value="3"/>
</dbReference>
<dbReference type="InterPro" id="IPR051939">
    <property type="entry name" value="Glycosyltr_41/O-GlcNAc_trsf"/>
</dbReference>
<name>A9BQ47_DELAS</name>
<feature type="repeat" description="TPR" evidence="8">
    <location>
        <begin position="436"/>
        <end position="469"/>
    </location>
</feature>
<dbReference type="SMART" id="SM00028">
    <property type="entry name" value="TPR"/>
    <property type="match status" value="9"/>
</dbReference>
<gene>
    <name evidence="10" type="ordered locus">Daci_0616</name>
</gene>
<keyword evidence="4" id="KW-0328">Glycosyltransferase</keyword>
<dbReference type="AlphaFoldDB" id="A9BQ47"/>
<feature type="repeat" description="TPR" evidence="8">
    <location>
        <begin position="300"/>
        <end position="333"/>
    </location>
</feature>
<feature type="domain" description="O-GlcNAc transferase C-terminal" evidence="9">
    <location>
        <begin position="758"/>
        <end position="918"/>
    </location>
</feature>
<dbReference type="SUPFAM" id="SSF48452">
    <property type="entry name" value="TPR-like"/>
    <property type="match status" value="2"/>
</dbReference>
<dbReference type="KEGG" id="dac:Daci_0616"/>
<protein>
    <recommendedName>
        <fullName evidence="3">protein O-GlcNAc transferase</fullName>
        <ecNumber evidence="3">2.4.1.255</ecNumber>
    </recommendedName>
</protein>
<dbReference type="Gene3D" id="1.25.40.10">
    <property type="entry name" value="Tetratricopeptide repeat domain"/>
    <property type="match status" value="3"/>
</dbReference>
<dbReference type="InterPro" id="IPR019734">
    <property type="entry name" value="TPR_rpt"/>
</dbReference>
<dbReference type="InterPro" id="IPR029489">
    <property type="entry name" value="OGT/SEC/SPY_C"/>
</dbReference>
<comment type="pathway">
    <text evidence="1">Protein modification; protein glycosylation.</text>
</comment>
<dbReference type="Gene3D" id="3.40.50.2000">
    <property type="entry name" value="Glycogen Phosphorylase B"/>
    <property type="match status" value="1"/>
</dbReference>
<dbReference type="eggNOG" id="COG3914">
    <property type="taxonomic scope" value="Bacteria"/>
</dbReference>
<dbReference type="HOGENOM" id="CLU_001721_4_0_4"/>
<evidence type="ECO:0000256" key="8">
    <source>
        <dbReference type="PROSITE-ProRule" id="PRU00339"/>
    </source>
</evidence>
<comment type="similarity">
    <text evidence="2">Belongs to the glycosyltransferase 41 family. O-GlcNAc transferase subfamily.</text>
</comment>
<dbReference type="Proteomes" id="UP000000784">
    <property type="component" value="Chromosome"/>
</dbReference>
<evidence type="ECO:0000256" key="6">
    <source>
        <dbReference type="ARBA" id="ARBA00022737"/>
    </source>
</evidence>
<dbReference type="PANTHER" id="PTHR44835:SF1">
    <property type="entry name" value="PROTEIN O-GLCNAC TRANSFERASE"/>
    <property type="match status" value="1"/>
</dbReference>
<dbReference type="Pfam" id="PF13181">
    <property type="entry name" value="TPR_8"/>
    <property type="match status" value="1"/>
</dbReference>
<sequence length="974" mass="108216">MRFAPAYPGAVFAGLPARWRYLCGCRLGAGPVVGRLPATLMTKMNTNEHLQQARQLHDQWQFEQARQAYEKVLEQEPAHAEALHGMAQLLGLHQLRSAEALPYLEAAIGVRPADFGYWRLYIHMLIREGLLDMAISLIDVARANGMQEIALEQLEKDVALVQGAQAAALLEEQAARWPLGPAEPEMAPAAGDGRGRVPEAQLRLLMQLFAQREHAEVSQLAGSLVRQYPRSGLVWKLKAAADHANGRIEAALQAARQAAVLLPRDAEVQFNLGGICLQAGHAAEAERAMRAALALRPHWTRAFSHLGDALCAQDRTDDSLPCYVSALLLDPEDVDTLSRLTAALQKTGRLQECAQFLVLLMQQRPEDLRLCLASAHVLGEAGWVLQAETAYRMALQIEPESLELLLHLAMLLCSGGRLGEAETCLRKALQLRPDNAVLHCETAFALFAQKKWEQALELLEEALRIEPDNARAHMLRCQVLLETGDLPRLDRALNEALERLPGDRELMFQRAAYWDRCGDAQRHMQQLDELVKLHPDYEPAYSARLFAMIHSPEASAASVGRANREYGALMRRHSAGKQGTGHDNARDPGKTLRLGFVSGDLRAHAAAKFFLPVMRELSRHSDLVCVAYCNNEIHDEVTKEFQGLFQLWRGIRDMNAQSLSNLVRADGIDILIDLSGHTRGHRLDLFAAKPAPLQMTWIGNPGSTGLESMDYIVLSDLILEDELLKTQLTERLMRVPLAYVFDGGIHQEAVAPLPALRNGHLTFGSFNRLSKINRKVVSVWGEVLRTLPTARLKIAACPRSGPPQHLREWLAEEGVAAQRVDFVEQMGFEHYLRAHHDIDICLDTLPFTGGVVTNHALWMGVPTLTLMGELLAGRQSAEVMARVGLDQGFAARDLAQLLDQAAFWQAHLPQLQQIRQGLRERLQDQEPQQADIVARSVAMGMRQAWARWCQGQEPVDLRVSYEDLGLAAPVAPVL</sequence>
<evidence type="ECO:0000256" key="1">
    <source>
        <dbReference type="ARBA" id="ARBA00004922"/>
    </source>
</evidence>
<evidence type="ECO:0000313" key="10">
    <source>
        <dbReference type="EMBL" id="ABX33262.1"/>
    </source>
</evidence>
<proteinExistence type="inferred from homology"/>
<evidence type="ECO:0000256" key="3">
    <source>
        <dbReference type="ARBA" id="ARBA00011970"/>
    </source>
</evidence>
<reference evidence="10 11" key="1">
    <citation type="journal article" date="2004" name="Appl. Environ. Microbiol.">
        <title>Mineralization of individual congeners of linear alkylbenzenesulfonate by defined pairs of heterotrophic bacteria.</title>
        <authorList>
            <person name="Schleheck D."/>
            <person name="Knepper T.P."/>
            <person name="Fischer K."/>
            <person name="Cook A.M."/>
        </authorList>
    </citation>
    <scope>NUCLEOTIDE SEQUENCE [LARGE SCALE GENOMIC DNA]</scope>
    <source>
        <strain evidence="11">DSM 14801 / SPH-1</strain>
    </source>
</reference>
<dbReference type="InterPro" id="IPR011990">
    <property type="entry name" value="TPR-like_helical_dom_sf"/>
</dbReference>